<evidence type="ECO:0000256" key="3">
    <source>
        <dbReference type="PROSITE-ProRule" id="PRU00076"/>
    </source>
</evidence>
<keyword evidence="2 3" id="KW-1015">Disulfide bond</keyword>
<feature type="domain" description="Kringle" evidence="6">
    <location>
        <begin position="162"/>
        <end position="230"/>
    </location>
</feature>
<dbReference type="PRINTS" id="PR00018">
    <property type="entry name" value="KRINGLE"/>
</dbReference>
<dbReference type="InterPro" id="IPR018056">
    <property type="entry name" value="Kringle_CS"/>
</dbReference>
<keyword evidence="8" id="KW-1185">Reference proteome</keyword>
<keyword evidence="1 4" id="KW-0420">Kringle</keyword>
<dbReference type="SMART" id="SM00130">
    <property type="entry name" value="KR"/>
    <property type="match status" value="3"/>
</dbReference>
<evidence type="ECO:0000259" key="6">
    <source>
        <dbReference type="PROSITE" id="PS50070"/>
    </source>
</evidence>
<feature type="domain" description="Kringle" evidence="6">
    <location>
        <begin position="19"/>
        <end position="83"/>
    </location>
</feature>
<proteinExistence type="predicted"/>
<dbReference type="CDD" id="cd00054">
    <property type="entry name" value="EGF_CA"/>
    <property type="match status" value="1"/>
</dbReference>
<dbReference type="PANTHER" id="PTHR24261:SF7">
    <property type="entry name" value="KRINGLE DOMAIN-CONTAINING PROTEIN"/>
    <property type="match status" value="1"/>
</dbReference>
<keyword evidence="3" id="KW-0245">EGF-like domain</keyword>
<evidence type="ECO:0000313" key="8">
    <source>
        <dbReference type="Proteomes" id="UP001217089"/>
    </source>
</evidence>
<evidence type="ECO:0008006" key="9">
    <source>
        <dbReference type="Google" id="ProtNLM"/>
    </source>
</evidence>
<evidence type="ECO:0000256" key="2">
    <source>
        <dbReference type="ARBA" id="ARBA00023157"/>
    </source>
</evidence>
<dbReference type="Pfam" id="PF00051">
    <property type="entry name" value="Kringle"/>
    <property type="match status" value="3"/>
</dbReference>
<dbReference type="SMART" id="SM00181">
    <property type="entry name" value="EGF"/>
    <property type="match status" value="1"/>
</dbReference>
<comment type="caution">
    <text evidence="3">Lacks conserved residue(s) required for the propagation of feature annotation.</text>
</comment>
<protein>
    <recommendedName>
        <fullName evidence="9">Plasminogen</fullName>
    </recommendedName>
</protein>
<feature type="domain" description="EGF-like" evidence="5">
    <location>
        <begin position="111"/>
        <end position="147"/>
    </location>
</feature>
<feature type="disulfide bond" evidence="4">
    <location>
        <begin position="270"/>
        <end position="293"/>
    </location>
</feature>
<dbReference type="Pfam" id="PF00008">
    <property type="entry name" value="EGF"/>
    <property type="match status" value="1"/>
</dbReference>
<dbReference type="EMBL" id="JARBDR010000921">
    <property type="protein sequence ID" value="KAJ8299452.1"/>
    <property type="molecule type" value="Genomic_DNA"/>
</dbReference>
<feature type="disulfide bond" evidence="4">
    <location>
        <begin position="202"/>
        <end position="225"/>
    </location>
</feature>
<evidence type="ECO:0000256" key="1">
    <source>
        <dbReference type="ARBA" id="ARBA00022572"/>
    </source>
</evidence>
<dbReference type="InterPro" id="IPR000001">
    <property type="entry name" value="Kringle"/>
</dbReference>
<dbReference type="SUPFAM" id="SSF57440">
    <property type="entry name" value="Kringle-like"/>
    <property type="match status" value="3"/>
</dbReference>
<dbReference type="InterPro" id="IPR050759">
    <property type="entry name" value="Serine_protease_kringle"/>
</dbReference>
<feature type="disulfide bond" evidence="3">
    <location>
        <begin position="137"/>
        <end position="146"/>
    </location>
</feature>
<organism evidence="7 8">
    <name type="scientific">Tegillarca granosa</name>
    <name type="common">Malaysian cockle</name>
    <name type="synonym">Anadara granosa</name>
    <dbReference type="NCBI Taxonomy" id="220873"/>
    <lineage>
        <taxon>Eukaryota</taxon>
        <taxon>Metazoa</taxon>
        <taxon>Spiralia</taxon>
        <taxon>Lophotrochozoa</taxon>
        <taxon>Mollusca</taxon>
        <taxon>Bivalvia</taxon>
        <taxon>Autobranchia</taxon>
        <taxon>Pteriomorphia</taxon>
        <taxon>Arcoida</taxon>
        <taxon>Arcoidea</taxon>
        <taxon>Arcidae</taxon>
        <taxon>Tegillarca</taxon>
    </lineage>
</organism>
<dbReference type="PROSITE" id="PS50070">
    <property type="entry name" value="KRINGLE_2"/>
    <property type="match status" value="3"/>
</dbReference>
<evidence type="ECO:0000313" key="7">
    <source>
        <dbReference type="EMBL" id="KAJ8299452.1"/>
    </source>
</evidence>
<gene>
    <name evidence="7" type="ORF">KUTeg_023512</name>
</gene>
<comment type="caution">
    <text evidence="7">The sequence shown here is derived from an EMBL/GenBank/DDBJ whole genome shotgun (WGS) entry which is preliminary data.</text>
</comment>
<dbReference type="PANTHER" id="PTHR24261">
    <property type="entry name" value="PLASMINOGEN-RELATED"/>
    <property type="match status" value="1"/>
</dbReference>
<feature type="domain" description="Kringle" evidence="6">
    <location>
        <begin position="231"/>
        <end position="298"/>
    </location>
</feature>
<accession>A0ABQ9E2E6</accession>
<dbReference type="InterPro" id="IPR038178">
    <property type="entry name" value="Kringle_sf"/>
</dbReference>
<dbReference type="PROSITE" id="PS00021">
    <property type="entry name" value="KRINGLE_1"/>
    <property type="match status" value="3"/>
</dbReference>
<evidence type="ECO:0000259" key="5">
    <source>
        <dbReference type="PROSITE" id="PS50026"/>
    </source>
</evidence>
<dbReference type="PROSITE" id="PS50026">
    <property type="entry name" value="EGF_3"/>
    <property type="match status" value="1"/>
</dbReference>
<dbReference type="Gene3D" id="2.10.25.10">
    <property type="entry name" value="Laminin"/>
    <property type="match status" value="1"/>
</dbReference>
<dbReference type="InterPro" id="IPR000742">
    <property type="entry name" value="EGF"/>
</dbReference>
<dbReference type="InterPro" id="IPR013806">
    <property type="entry name" value="Kringle-like"/>
</dbReference>
<dbReference type="CDD" id="cd00108">
    <property type="entry name" value="KR"/>
    <property type="match status" value="3"/>
</dbReference>
<feature type="disulfide bond" evidence="4">
    <location>
        <begin position="55"/>
        <end position="78"/>
    </location>
</feature>
<name>A0ABQ9E2E6_TEGGR</name>
<evidence type="ECO:0000256" key="4">
    <source>
        <dbReference type="PROSITE-ProRule" id="PRU00121"/>
    </source>
</evidence>
<reference evidence="7 8" key="1">
    <citation type="submission" date="2022-12" db="EMBL/GenBank/DDBJ databases">
        <title>Chromosome-level genome of Tegillarca granosa.</title>
        <authorList>
            <person name="Kim J."/>
        </authorList>
    </citation>
    <scope>NUCLEOTIDE SEQUENCE [LARGE SCALE GENOMIC DNA]</scope>
    <source>
        <strain evidence="7">Teg-2019</strain>
        <tissue evidence="7">Adductor muscle</tissue>
    </source>
</reference>
<sequence>MAIFIITSSFKGHSYFFCHKGKVSRTVDGFTCQRWDSQEPHSHSVTGLNNEENYCRNINREQAPWCYTTNNNTRFDYCSIPKCQNLLIKVFDTKLCYIRKVLIFIITFIQEHSPCYLDPCKNGGTCTVDGTSYRCECLKIYSGANCETQLEIEPENCKRTRKGFDYRGKTNVTKSGYTCQRWDSQSPHAHRFSSSGLPENYCRNPDGEPALWCYTTDPNKRWEICNISDCGEFYYGATNTTEDGLQCQRWDSQSPHKHSYGYLSDQENYCRNPYGESSKPWCYTVTSKRWDYCIVPVCSMYTLDLNYAREYNLIN</sequence>
<dbReference type="PROSITE" id="PS00022">
    <property type="entry name" value="EGF_1"/>
    <property type="match status" value="1"/>
</dbReference>
<dbReference type="Gene3D" id="2.40.20.10">
    <property type="entry name" value="Plasminogen Kringle 4"/>
    <property type="match status" value="3"/>
</dbReference>
<dbReference type="Proteomes" id="UP001217089">
    <property type="component" value="Unassembled WGS sequence"/>
</dbReference>